<dbReference type="Proteomes" id="UP000008983">
    <property type="component" value="Unassembled WGS sequence"/>
</dbReference>
<protein>
    <recommendedName>
        <fullName evidence="12">DNA replication licensing factor MCM6</fullName>
        <ecNumber evidence="12">3.6.4.12</ecNumber>
    </recommendedName>
</protein>
<keyword evidence="4 11" id="KW-0547">Nucleotide-binding</keyword>
<dbReference type="Gene3D" id="2.40.50.140">
    <property type="entry name" value="Nucleic acid-binding proteins"/>
    <property type="match status" value="1"/>
</dbReference>
<keyword evidence="16" id="KW-1185">Reference proteome</keyword>
<keyword evidence="5 12" id="KW-0378">Hydrolase</keyword>
<dbReference type="Gene3D" id="3.30.1640.10">
    <property type="entry name" value="mini-chromosome maintenance (MCM) complex, chain A, domain 1"/>
    <property type="match status" value="1"/>
</dbReference>
<dbReference type="Gene3D" id="3.40.50.300">
    <property type="entry name" value="P-loop containing nucleotide triphosphate hydrolases"/>
    <property type="match status" value="1"/>
</dbReference>
<dbReference type="GO" id="GO:0000727">
    <property type="term" value="P:double-strand break repair via break-induced replication"/>
    <property type="evidence" value="ECO:0007669"/>
    <property type="project" value="TreeGrafter"/>
</dbReference>
<dbReference type="GO" id="GO:0005634">
    <property type="term" value="C:nucleus"/>
    <property type="evidence" value="ECO:0007669"/>
    <property type="project" value="UniProtKB-SubCell"/>
</dbReference>
<evidence type="ECO:0000256" key="12">
    <source>
        <dbReference type="RuleBase" id="RU368064"/>
    </source>
</evidence>
<dbReference type="GO" id="GO:0006270">
    <property type="term" value="P:DNA replication initiation"/>
    <property type="evidence" value="ECO:0007669"/>
    <property type="project" value="UniProtKB-UniRule"/>
</dbReference>
<comment type="subunit">
    <text evidence="12">Component of the MCM2-7 complex.</text>
</comment>
<evidence type="ECO:0000256" key="13">
    <source>
        <dbReference type="SAM" id="Coils"/>
    </source>
</evidence>
<evidence type="ECO:0000256" key="3">
    <source>
        <dbReference type="ARBA" id="ARBA00022705"/>
    </source>
</evidence>
<evidence type="ECO:0000256" key="10">
    <source>
        <dbReference type="ARBA" id="ARBA00023306"/>
    </source>
</evidence>
<proteinExistence type="inferred from homology"/>
<dbReference type="GO" id="GO:1902969">
    <property type="term" value="P:mitotic DNA replication"/>
    <property type="evidence" value="ECO:0007669"/>
    <property type="project" value="TreeGrafter"/>
</dbReference>
<dbReference type="EC" id="3.6.4.12" evidence="12"/>
<name>G0R4J0_ICHMU</name>
<accession>G0R4J0</accession>
<dbReference type="RefSeq" id="XP_004025070.1">
    <property type="nucleotide sequence ID" value="XM_004025021.1"/>
</dbReference>
<feature type="coiled-coil region" evidence="13">
    <location>
        <begin position="264"/>
        <end position="291"/>
    </location>
</feature>
<keyword evidence="15" id="KW-0808">Transferase</keyword>
<dbReference type="GeneID" id="14903681"/>
<keyword evidence="6 12" id="KW-0347">Helicase</keyword>
<dbReference type="InterPro" id="IPR012340">
    <property type="entry name" value="NA-bd_OB-fold"/>
</dbReference>
<comment type="subcellular location">
    <subcellularLocation>
        <location evidence="1 12">Nucleus</location>
    </subcellularLocation>
</comment>
<dbReference type="PANTHER" id="PTHR11630">
    <property type="entry name" value="DNA REPLICATION LICENSING FACTOR MCM FAMILY MEMBER"/>
    <property type="match status" value="1"/>
</dbReference>
<dbReference type="SUPFAM" id="SSF52540">
    <property type="entry name" value="P-loop containing nucleoside triphosphate hydrolases"/>
    <property type="match status" value="1"/>
</dbReference>
<dbReference type="GO" id="GO:1990518">
    <property type="term" value="F:single-stranded 3'-5' DNA helicase activity"/>
    <property type="evidence" value="ECO:0007669"/>
    <property type="project" value="TreeGrafter"/>
</dbReference>
<dbReference type="GO" id="GO:0016779">
    <property type="term" value="F:nucleotidyltransferase activity"/>
    <property type="evidence" value="ECO:0007669"/>
    <property type="project" value="UniProtKB-KW"/>
</dbReference>
<evidence type="ECO:0000313" key="15">
    <source>
        <dbReference type="EMBL" id="EGR27618.1"/>
    </source>
</evidence>
<keyword evidence="8 11" id="KW-0238">DNA-binding</keyword>
<dbReference type="SMART" id="SM00350">
    <property type="entry name" value="MCM"/>
    <property type="match status" value="1"/>
</dbReference>
<dbReference type="PRINTS" id="PR01662">
    <property type="entry name" value="MCMPROTEIN6"/>
</dbReference>
<dbReference type="FunCoup" id="G0R4J0">
    <property type="interactions" value="420"/>
</dbReference>
<evidence type="ECO:0000259" key="14">
    <source>
        <dbReference type="PROSITE" id="PS50051"/>
    </source>
</evidence>
<dbReference type="EMBL" id="GL984348">
    <property type="protein sequence ID" value="EGR27618.1"/>
    <property type="molecule type" value="Genomic_DNA"/>
</dbReference>
<evidence type="ECO:0000256" key="7">
    <source>
        <dbReference type="ARBA" id="ARBA00022840"/>
    </source>
</evidence>
<gene>
    <name evidence="15" type="ORF">IMG5_193170</name>
</gene>
<evidence type="ECO:0000256" key="4">
    <source>
        <dbReference type="ARBA" id="ARBA00022741"/>
    </source>
</evidence>
<dbReference type="PROSITE" id="PS50051">
    <property type="entry name" value="MCM_2"/>
    <property type="match status" value="1"/>
</dbReference>
<feature type="domain" description="MCM C-terminal AAA(+) ATPase" evidence="14">
    <location>
        <begin position="309"/>
        <end position="515"/>
    </location>
</feature>
<dbReference type="InterPro" id="IPR027925">
    <property type="entry name" value="MCM_N"/>
</dbReference>
<dbReference type="Pfam" id="PF14551">
    <property type="entry name" value="MCM_N"/>
    <property type="match status" value="1"/>
</dbReference>
<dbReference type="InterPro" id="IPR031327">
    <property type="entry name" value="MCM"/>
</dbReference>
<evidence type="ECO:0000313" key="16">
    <source>
        <dbReference type="Proteomes" id="UP000008983"/>
    </source>
</evidence>
<dbReference type="PRINTS" id="PR01657">
    <property type="entry name" value="MCMFAMILY"/>
</dbReference>
<dbReference type="Pfam" id="PF17207">
    <property type="entry name" value="MCM_OB"/>
    <property type="match status" value="1"/>
</dbReference>
<dbReference type="AlphaFoldDB" id="G0R4J0"/>
<dbReference type="SUPFAM" id="SSF50249">
    <property type="entry name" value="Nucleic acid-binding proteins"/>
    <property type="match status" value="1"/>
</dbReference>
<dbReference type="FunFam" id="2.20.28.10:FF:000003">
    <property type="entry name" value="DNA helicase"/>
    <property type="match status" value="1"/>
</dbReference>
<keyword evidence="13" id="KW-0175">Coiled coil</keyword>
<dbReference type="Gene3D" id="1.20.58.870">
    <property type="match status" value="1"/>
</dbReference>
<dbReference type="InterPro" id="IPR033762">
    <property type="entry name" value="MCM_OB"/>
</dbReference>
<evidence type="ECO:0000256" key="9">
    <source>
        <dbReference type="ARBA" id="ARBA00023242"/>
    </source>
</evidence>
<keyword evidence="10 12" id="KW-0131">Cell cycle</keyword>
<dbReference type="Pfam" id="PF17855">
    <property type="entry name" value="MCM_lid"/>
    <property type="match status" value="1"/>
</dbReference>
<dbReference type="CDD" id="cd17757">
    <property type="entry name" value="MCM6"/>
    <property type="match status" value="1"/>
</dbReference>
<dbReference type="InterPro" id="IPR027417">
    <property type="entry name" value="P-loop_NTPase"/>
</dbReference>
<dbReference type="Pfam" id="PF00493">
    <property type="entry name" value="MCM"/>
    <property type="match status" value="1"/>
</dbReference>
<dbReference type="PANTHER" id="PTHR11630:SF43">
    <property type="entry name" value="DNA REPLICATION LICENSING FACTOR MCM6"/>
    <property type="match status" value="1"/>
</dbReference>
<organism evidence="15 16">
    <name type="scientific">Ichthyophthirius multifiliis</name>
    <name type="common">White spot disease agent</name>
    <name type="synonym">Ich</name>
    <dbReference type="NCBI Taxonomy" id="5932"/>
    <lineage>
        <taxon>Eukaryota</taxon>
        <taxon>Sar</taxon>
        <taxon>Alveolata</taxon>
        <taxon>Ciliophora</taxon>
        <taxon>Intramacronucleata</taxon>
        <taxon>Oligohymenophorea</taxon>
        <taxon>Hymenostomatida</taxon>
        <taxon>Ophryoglenina</taxon>
        <taxon>Ichthyophthirius</taxon>
    </lineage>
</organism>
<keyword evidence="7 11" id="KW-0067">ATP-binding</keyword>
<dbReference type="GO" id="GO:0016887">
    <property type="term" value="F:ATP hydrolysis activity"/>
    <property type="evidence" value="ECO:0007669"/>
    <property type="project" value="RHEA"/>
</dbReference>
<dbReference type="InParanoid" id="G0R4J0"/>
<keyword evidence="3 12" id="KW-0235">DNA replication</keyword>
<reference evidence="15 16" key="1">
    <citation type="submission" date="2011-07" db="EMBL/GenBank/DDBJ databases">
        <authorList>
            <person name="Coyne R."/>
            <person name="Brami D."/>
            <person name="Johnson J."/>
            <person name="Hostetler J."/>
            <person name="Hannick L."/>
            <person name="Clark T."/>
            <person name="Cassidy-Hanley D."/>
            <person name="Inman J."/>
        </authorList>
    </citation>
    <scope>NUCLEOTIDE SEQUENCE [LARGE SCALE GENOMIC DNA]</scope>
    <source>
        <strain evidence="15 16">G5</strain>
    </source>
</reference>
<dbReference type="InterPro" id="IPR008049">
    <property type="entry name" value="MCM6"/>
</dbReference>
<dbReference type="FunFam" id="3.40.50.300:FF:000115">
    <property type="entry name" value="DNA helicase"/>
    <property type="match status" value="1"/>
</dbReference>
<evidence type="ECO:0000256" key="1">
    <source>
        <dbReference type="ARBA" id="ARBA00004123"/>
    </source>
</evidence>
<evidence type="ECO:0000256" key="5">
    <source>
        <dbReference type="ARBA" id="ARBA00022801"/>
    </source>
</evidence>
<keyword evidence="15" id="KW-0548">Nucleotidyltransferase</keyword>
<dbReference type="eggNOG" id="KOG0480">
    <property type="taxonomic scope" value="Eukaryota"/>
</dbReference>
<dbReference type="OrthoDB" id="1744952at2759"/>
<dbReference type="STRING" id="857967.G0R4J0"/>
<dbReference type="GO" id="GO:0042555">
    <property type="term" value="C:MCM complex"/>
    <property type="evidence" value="ECO:0007669"/>
    <property type="project" value="UniProtKB-UniRule"/>
</dbReference>
<keyword evidence="9" id="KW-0539">Nucleus</keyword>
<dbReference type="GO" id="GO:0005524">
    <property type="term" value="F:ATP binding"/>
    <property type="evidence" value="ECO:0007669"/>
    <property type="project" value="UniProtKB-UniRule"/>
</dbReference>
<evidence type="ECO:0000256" key="2">
    <source>
        <dbReference type="ARBA" id="ARBA00008010"/>
    </source>
</evidence>
<dbReference type="InterPro" id="IPR001208">
    <property type="entry name" value="MCM_dom"/>
</dbReference>
<comment type="function">
    <text evidence="12">Acts as component of the MCM2-7 complex (MCM complex) which is the replicative helicase essential for 'once per cell cycle' DNA replication initiation and elongation in eukaryotic cells. The active ATPase sites in the MCM2-7 ring are formed through the interaction surfaces of two neighboring subunits such that a critical structure of a conserved arginine finger motif is provided in trans relative to the ATP-binding site of the Walker A box of the adjacent subunit. The six ATPase active sites, however, are likely to contribute differentially to the complex helicase activity.</text>
</comment>
<dbReference type="OMA" id="RHQQTDK"/>
<dbReference type="Gene3D" id="2.20.28.10">
    <property type="match status" value="1"/>
</dbReference>
<sequence length="779" mass="89077">MKKNLINTLYVDFSHFAQFSQPEVLDFIINEYYKIEPHLQQVVPNFIQSVLQEQIVKDAIYYLSFYNKPNPLKIRNLVTAELGKLNCIEGLVTRTSEVRPALQFGTFQCQICNSEVKDIEQQFKYTQPKVCSNPGCNNHDKWNLLANQSLFVDLQKIRVQEDSSSIPAGSMPRSLDIILINEIVETAKPGDVCSFTGFLVAFPDITALTKPGEKAQLEMKNEGIKVRNENAGDGITGLSQLGQRDLNYRLVFLARHVQKTQTKFTVGKKDLEEEEEEMSEKERELLIKEKFTQKELQRIKYMFDSSKSIYDKLAGSLAPQIHGHLEIKKGILLMLFGGVNKKTEEGINLRGDINICVVGDPSTAKSQFLKYVHRLVKRSVYTSGKSSTSVGLTASVSRDHDTGENCIEAGALLLADHGICMIDEFDKMDKADQVAIHEAMEQQTISITKAGIQATLNSRTSILAAANPLFGRYDKSKSLKYNLDISAPIMSRFDLFFVILDDCNEQVDKYIAKHIVNMHRDWEKGIVPDFSSEDIQLYIKYGKTIRPRFTKIAAEELQKSYVKLRSQDATSQNTSYRITVRQLESLIRLSEALARIHLSAEIQPEYVKEATRLLSMSIIKIEKGEQDYAIEEDQGTQELVTAMEQHNIIQQEIDDKIQQERQQQKVVKMTYEEYYKIKQTIIQTVKTMQIQLEQAAGGEMEQEIQNGVSQRDIIEQIIYEQFEQDKQNQDLQKAFQLKKLYAAIIKKLIETENILIITEDSRNFDDRKLAIHANYSEDF</sequence>
<dbReference type="InterPro" id="IPR041562">
    <property type="entry name" value="MCM_lid"/>
</dbReference>
<comment type="similarity">
    <text evidence="2 11">Belongs to the MCM family.</text>
</comment>
<dbReference type="GO" id="GO:0003697">
    <property type="term" value="F:single-stranded DNA binding"/>
    <property type="evidence" value="ECO:0007669"/>
    <property type="project" value="TreeGrafter"/>
</dbReference>
<evidence type="ECO:0000256" key="6">
    <source>
        <dbReference type="ARBA" id="ARBA00022806"/>
    </source>
</evidence>
<evidence type="ECO:0000256" key="8">
    <source>
        <dbReference type="ARBA" id="ARBA00023125"/>
    </source>
</evidence>
<comment type="catalytic activity">
    <reaction evidence="12">
        <text>ATP + H2O = ADP + phosphate + H(+)</text>
        <dbReference type="Rhea" id="RHEA:13065"/>
        <dbReference type="ChEBI" id="CHEBI:15377"/>
        <dbReference type="ChEBI" id="CHEBI:15378"/>
        <dbReference type="ChEBI" id="CHEBI:30616"/>
        <dbReference type="ChEBI" id="CHEBI:43474"/>
        <dbReference type="ChEBI" id="CHEBI:456216"/>
        <dbReference type="EC" id="3.6.4.12"/>
    </reaction>
</comment>
<evidence type="ECO:0000256" key="11">
    <source>
        <dbReference type="RuleBase" id="RU004070"/>
    </source>
</evidence>